<feature type="repeat" description="ANK" evidence="3">
    <location>
        <begin position="311"/>
        <end position="343"/>
    </location>
</feature>
<dbReference type="SUPFAM" id="SSF48403">
    <property type="entry name" value="Ankyrin repeat"/>
    <property type="match status" value="1"/>
</dbReference>
<dbReference type="Pfam" id="PF00023">
    <property type="entry name" value="Ank"/>
    <property type="match status" value="2"/>
</dbReference>
<dbReference type="InterPro" id="IPR002110">
    <property type="entry name" value="Ankyrin_rpt"/>
</dbReference>
<keyword evidence="2 3" id="KW-0040">ANK repeat</keyword>
<evidence type="ECO:0000256" key="2">
    <source>
        <dbReference type="ARBA" id="ARBA00023043"/>
    </source>
</evidence>
<dbReference type="Gene3D" id="1.25.40.20">
    <property type="entry name" value="Ankyrin repeat-containing domain"/>
    <property type="match status" value="2"/>
</dbReference>
<accession>A0A9P9H9T5</accession>
<feature type="repeat" description="ANK" evidence="3">
    <location>
        <begin position="344"/>
        <end position="376"/>
    </location>
</feature>
<comment type="caution">
    <text evidence="4">The sequence shown here is derived from an EMBL/GenBank/DDBJ whole genome shotgun (WGS) entry which is preliminary data.</text>
</comment>
<protein>
    <submittedName>
        <fullName evidence="4">Ankyrin repeat-containing domain protein</fullName>
    </submittedName>
</protein>
<name>A0A9P9H9T5_FUSSL</name>
<sequence>MGPPSIIQLAKNGDVEQLKEQLLGEVDLNLRDGLYGQTALSWASENGHLEVVKILLGKHAKIDIADGGGLLPLYWACSTNFGLLDAARRLVEDGSKVNALDGTDRSPLILASISGSLPTVKFLLDKGADLNLRDGTYKQTPLMFAVEYGREDVVQYLCTRDDAGANLYSSDHHGRTPVLHAAMSSIEMLKVCIEEPTGPGIADTEPIPRARAIEMGLRYACEVDSQDILDFILRSGKYLNAQDGHQRNVLSLASEHGNKTEMEKLCKKDLDFNLRDKNGRTPLSWAAADGGKECVSLLLERDAIPDRADNNRRTPLSWASGSGQAGGVALLLEKGAQNDSKDISKRTPLSWAAANGSKECVSLLLKEGADPDHPDNSRRTPLSWAAGEGHLLVVKHLLA</sequence>
<feature type="repeat" description="ANK" evidence="3">
    <location>
        <begin position="278"/>
        <end position="310"/>
    </location>
</feature>
<dbReference type="AlphaFoldDB" id="A0A9P9H9T5"/>
<proteinExistence type="predicted"/>
<dbReference type="OrthoDB" id="426293at2759"/>
<dbReference type="Pfam" id="PF12796">
    <property type="entry name" value="Ank_2"/>
    <property type="match status" value="2"/>
</dbReference>
<dbReference type="PRINTS" id="PR01415">
    <property type="entry name" value="ANKYRIN"/>
</dbReference>
<dbReference type="SMART" id="SM00248">
    <property type="entry name" value="ANK"/>
    <property type="match status" value="9"/>
</dbReference>
<feature type="repeat" description="ANK" evidence="3">
    <location>
        <begin position="103"/>
        <end position="135"/>
    </location>
</feature>
<feature type="non-terminal residue" evidence="4">
    <location>
        <position position="399"/>
    </location>
</feature>
<keyword evidence="5" id="KW-1185">Reference proteome</keyword>
<evidence type="ECO:0000313" key="5">
    <source>
        <dbReference type="Proteomes" id="UP000736672"/>
    </source>
</evidence>
<reference evidence="4" key="1">
    <citation type="journal article" date="2021" name="Nat. Commun.">
        <title>Genetic determinants of endophytism in the Arabidopsis root mycobiome.</title>
        <authorList>
            <person name="Mesny F."/>
            <person name="Miyauchi S."/>
            <person name="Thiergart T."/>
            <person name="Pickel B."/>
            <person name="Atanasova L."/>
            <person name="Karlsson M."/>
            <person name="Huettel B."/>
            <person name="Barry K.W."/>
            <person name="Haridas S."/>
            <person name="Chen C."/>
            <person name="Bauer D."/>
            <person name="Andreopoulos W."/>
            <person name="Pangilinan J."/>
            <person name="LaButti K."/>
            <person name="Riley R."/>
            <person name="Lipzen A."/>
            <person name="Clum A."/>
            <person name="Drula E."/>
            <person name="Henrissat B."/>
            <person name="Kohler A."/>
            <person name="Grigoriev I.V."/>
            <person name="Martin F.M."/>
            <person name="Hacquard S."/>
        </authorList>
    </citation>
    <scope>NUCLEOTIDE SEQUENCE</scope>
    <source>
        <strain evidence="4">FSSC 5 MPI-SDFR-AT-0091</strain>
    </source>
</reference>
<dbReference type="EMBL" id="JAGTJS010000011">
    <property type="protein sequence ID" value="KAH7253172.1"/>
    <property type="molecule type" value="Genomic_DNA"/>
</dbReference>
<gene>
    <name evidence="4" type="ORF">B0J15DRAFT_560263</name>
</gene>
<evidence type="ECO:0000256" key="1">
    <source>
        <dbReference type="ARBA" id="ARBA00022737"/>
    </source>
</evidence>
<dbReference type="PROSITE" id="PS50297">
    <property type="entry name" value="ANK_REP_REGION"/>
    <property type="match status" value="4"/>
</dbReference>
<dbReference type="PANTHER" id="PTHR24173:SF74">
    <property type="entry name" value="ANKYRIN REPEAT DOMAIN-CONTAINING PROTEIN 16"/>
    <property type="match status" value="1"/>
</dbReference>
<feature type="repeat" description="ANK" evidence="3">
    <location>
        <begin position="35"/>
        <end position="67"/>
    </location>
</feature>
<dbReference type="PANTHER" id="PTHR24173">
    <property type="entry name" value="ANKYRIN REPEAT CONTAINING"/>
    <property type="match status" value="1"/>
</dbReference>
<dbReference type="PROSITE" id="PS50088">
    <property type="entry name" value="ANK_REPEAT"/>
    <property type="match status" value="5"/>
</dbReference>
<evidence type="ECO:0000313" key="4">
    <source>
        <dbReference type="EMBL" id="KAH7253172.1"/>
    </source>
</evidence>
<dbReference type="Proteomes" id="UP000736672">
    <property type="component" value="Unassembled WGS sequence"/>
</dbReference>
<dbReference type="InterPro" id="IPR036770">
    <property type="entry name" value="Ankyrin_rpt-contain_sf"/>
</dbReference>
<keyword evidence="1" id="KW-0677">Repeat</keyword>
<evidence type="ECO:0000256" key="3">
    <source>
        <dbReference type="PROSITE-ProRule" id="PRU00023"/>
    </source>
</evidence>
<organism evidence="4 5">
    <name type="scientific">Fusarium solani</name>
    <name type="common">Filamentous fungus</name>
    <dbReference type="NCBI Taxonomy" id="169388"/>
    <lineage>
        <taxon>Eukaryota</taxon>
        <taxon>Fungi</taxon>
        <taxon>Dikarya</taxon>
        <taxon>Ascomycota</taxon>
        <taxon>Pezizomycotina</taxon>
        <taxon>Sordariomycetes</taxon>
        <taxon>Hypocreomycetidae</taxon>
        <taxon>Hypocreales</taxon>
        <taxon>Nectriaceae</taxon>
        <taxon>Fusarium</taxon>
        <taxon>Fusarium solani species complex</taxon>
    </lineage>
</organism>